<keyword evidence="2" id="KW-0378">Hydrolase</keyword>
<organism evidence="4 5">
    <name type="scientific">Paenibacillus physcomitrellae</name>
    <dbReference type="NCBI Taxonomy" id="1619311"/>
    <lineage>
        <taxon>Bacteria</taxon>
        <taxon>Bacillati</taxon>
        <taxon>Bacillota</taxon>
        <taxon>Bacilli</taxon>
        <taxon>Bacillales</taxon>
        <taxon>Paenibacillaceae</taxon>
        <taxon>Paenibacillus</taxon>
    </lineage>
</organism>
<dbReference type="PANTHER" id="PTHR43540:SF6">
    <property type="entry name" value="ISOCHORISMATASE-LIKE DOMAIN-CONTAINING PROTEIN"/>
    <property type="match status" value="1"/>
</dbReference>
<dbReference type="EMBL" id="BMHF01000014">
    <property type="protein sequence ID" value="GGA46095.1"/>
    <property type="molecule type" value="Genomic_DNA"/>
</dbReference>
<accession>A0ABQ1GME2</accession>
<evidence type="ECO:0000256" key="2">
    <source>
        <dbReference type="ARBA" id="ARBA00022801"/>
    </source>
</evidence>
<comment type="caution">
    <text evidence="4">The sequence shown here is derived from an EMBL/GenBank/DDBJ whole genome shotgun (WGS) entry which is preliminary data.</text>
</comment>
<dbReference type="SUPFAM" id="SSF52499">
    <property type="entry name" value="Isochorismatase-like hydrolases"/>
    <property type="match status" value="1"/>
</dbReference>
<gene>
    <name evidence="4" type="ORF">GCM10010917_34220</name>
</gene>
<evidence type="ECO:0000313" key="5">
    <source>
        <dbReference type="Proteomes" id="UP000609323"/>
    </source>
</evidence>
<dbReference type="CDD" id="cd00431">
    <property type="entry name" value="cysteine_hydrolases"/>
    <property type="match status" value="1"/>
</dbReference>
<dbReference type="InterPro" id="IPR036380">
    <property type="entry name" value="Isochorismatase-like_sf"/>
</dbReference>
<dbReference type="Proteomes" id="UP000609323">
    <property type="component" value="Unassembled WGS sequence"/>
</dbReference>
<comment type="similarity">
    <text evidence="1">Belongs to the isochorismatase family.</text>
</comment>
<evidence type="ECO:0000259" key="3">
    <source>
        <dbReference type="Pfam" id="PF00857"/>
    </source>
</evidence>
<reference evidence="5" key="1">
    <citation type="journal article" date="2019" name="Int. J. Syst. Evol. Microbiol.">
        <title>The Global Catalogue of Microorganisms (GCM) 10K type strain sequencing project: providing services to taxonomists for standard genome sequencing and annotation.</title>
        <authorList>
            <consortium name="The Broad Institute Genomics Platform"/>
            <consortium name="The Broad Institute Genome Sequencing Center for Infectious Disease"/>
            <person name="Wu L."/>
            <person name="Ma J."/>
        </authorList>
    </citation>
    <scope>NUCLEOTIDE SEQUENCE [LARGE SCALE GENOMIC DNA]</scope>
    <source>
        <strain evidence="5">CGMCC 1.15044</strain>
    </source>
</reference>
<protein>
    <submittedName>
        <fullName evidence="4">Isochorismatase</fullName>
    </submittedName>
</protein>
<dbReference type="InterPro" id="IPR000868">
    <property type="entry name" value="Isochorismatase-like_dom"/>
</dbReference>
<feature type="domain" description="Isochorismatase-like" evidence="3">
    <location>
        <begin position="2"/>
        <end position="164"/>
    </location>
</feature>
<proteinExistence type="inferred from homology"/>
<evidence type="ECO:0000256" key="1">
    <source>
        <dbReference type="ARBA" id="ARBA00006336"/>
    </source>
</evidence>
<evidence type="ECO:0000313" key="4">
    <source>
        <dbReference type="EMBL" id="GGA46095.1"/>
    </source>
</evidence>
<sequence length="181" mass="19998">MEVPEARRRIPRMQELIEACRVQQIPVLYTKHELYDQYDVSPLETAYNPLLKQVGMRAGTPGVGIVEELAPLPNEPVITKHRYDAFYNTNLETIIRTIRGTGMADTVIITGTVTNVCCESTARSAFMRDFKVVFVSDATGALNEAAHQATLDTIGSVFGRVMSTGEVLSGIHNKSEEEVPV</sequence>
<keyword evidence="5" id="KW-1185">Reference proteome</keyword>
<dbReference type="Gene3D" id="3.40.50.850">
    <property type="entry name" value="Isochorismatase-like"/>
    <property type="match status" value="1"/>
</dbReference>
<name>A0ABQ1GME2_9BACL</name>
<dbReference type="InterPro" id="IPR050272">
    <property type="entry name" value="Isochorismatase-like_hydrls"/>
</dbReference>
<dbReference type="Pfam" id="PF00857">
    <property type="entry name" value="Isochorismatase"/>
    <property type="match status" value="1"/>
</dbReference>
<dbReference type="PANTHER" id="PTHR43540">
    <property type="entry name" value="PEROXYUREIDOACRYLATE/UREIDOACRYLATE AMIDOHYDROLASE-RELATED"/>
    <property type="match status" value="1"/>
</dbReference>